<dbReference type="SUPFAM" id="SSF46785">
    <property type="entry name" value="Winged helix' DNA-binding domain"/>
    <property type="match status" value="1"/>
</dbReference>
<keyword evidence="6" id="KW-1185">Reference proteome</keyword>
<protein>
    <recommendedName>
        <fullName evidence="4">HTH lysR-type domain-containing protein</fullName>
    </recommendedName>
</protein>
<dbReference type="Proteomes" id="UP001291653">
    <property type="component" value="Unassembled WGS sequence"/>
</dbReference>
<evidence type="ECO:0000313" key="5">
    <source>
        <dbReference type="EMBL" id="GLF94500.1"/>
    </source>
</evidence>
<dbReference type="PRINTS" id="PR00039">
    <property type="entry name" value="HTHLYSR"/>
</dbReference>
<organism evidence="5 6">
    <name type="scientific">Streptomyces yaizuensis</name>
    <dbReference type="NCBI Taxonomy" id="2989713"/>
    <lineage>
        <taxon>Bacteria</taxon>
        <taxon>Bacillati</taxon>
        <taxon>Actinomycetota</taxon>
        <taxon>Actinomycetes</taxon>
        <taxon>Kitasatosporales</taxon>
        <taxon>Streptomycetaceae</taxon>
        <taxon>Streptomyces</taxon>
    </lineage>
</organism>
<evidence type="ECO:0000256" key="3">
    <source>
        <dbReference type="ARBA" id="ARBA00023163"/>
    </source>
</evidence>
<dbReference type="PROSITE" id="PS50931">
    <property type="entry name" value="HTH_LYSR"/>
    <property type="match status" value="1"/>
</dbReference>
<dbReference type="Pfam" id="PF00126">
    <property type="entry name" value="HTH_1"/>
    <property type="match status" value="1"/>
</dbReference>
<dbReference type="PANTHER" id="PTHR30126:SF39">
    <property type="entry name" value="HTH-TYPE TRANSCRIPTIONAL REGULATOR CYSL"/>
    <property type="match status" value="1"/>
</dbReference>
<dbReference type="InterPro" id="IPR000847">
    <property type="entry name" value="LysR_HTH_N"/>
</dbReference>
<dbReference type="InterPro" id="IPR036388">
    <property type="entry name" value="WH-like_DNA-bd_sf"/>
</dbReference>
<evidence type="ECO:0000259" key="4">
    <source>
        <dbReference type="PROSITE" id="PS50931"/>
    </source>
</evidence>
<dbReference type="InterPro" id="IPR036390">
    <property type="entry name" value="WH_DNA-bd_sf"/>
</dbReference>
<feature type="domain" description="HTH lysR-type" evidence="4">
    <location>
        <begin position="1"/>
        <end position="62"/>
    </location>
</feature>
<dbReference type="RefSeq" id="WP_323446582.1">
    <property type="nucleotide sequence ID" value="NZ_BSBI01000003.1"/>
</dbReference>
<accession>A0ABQ5NVW4</accession>
<evidence type="ECO:0000256" key="1">
    <source>
        <dbReference type="ARBA" id="ARBA00009437"/>
    </source>
</evidence>
<reference evidence="5 6" key="1">
    <citation type="submission" date="2022-10" db="EMBL/GenBank/DDBJ databases">
        <title>Draft genome sequence of Streptomyces sp. YSPA8.</title>
        <authorList>
            <person name="Moriuchi R."/>
            <person name="Dohra H."/>
            <person name="Yamamura H."/>
            <person name="Kodani S."/>
        </authorList>
    </citation>
    <scope>NUCLEOTIDE SEQUENCE [LARGE SCALE GENOMIC DNA]</scope>
    <source>
        <strain evidence="5 6">YSPA8</strain>
    </source>
</reference>
<name>A0ABQ5NVW4_9ACTN</name>
<comment type="similarity">
    <text evidence="1">Belongs to the LysR transcriptional regulatory family.</text>
</comment>
<dbReference type="Gene3D" id="1.10.10.10">
    <property type="entry name" value="Winged helix-like DNA-binding domain superfamily/Winged helix DNA-binding domain"/>
    <property type="match status" value="1"/>
</dbReference>
<dbReference type="EMBL" id="BSBI01000003">
    <property type="protein sequence ID" value="GLF94500.1"/>
    <property type="molecule type" value="Genomic_DNA"/>
</dbReference>
<keyword evidence="2" id="KW-0805">Transcription regulation</keyword>
<evidence type="ECO:0000313" key="6">
    <source>
        <dbReference type="Proteomes" id="UP001291653"/>
    </source>
</evidence>
<dbReference type="PANTHER" id="PTHR30126">
    <property type="entry name" value="HTH-TYPE TRANSCRIPTIONAL REGULATOR"/>
    <property type="match status" value="1"/>
</dbReference>
<evidence type="ECO:0000256" key="2">
    <source>
        <dbReference type="ARBA" id="ARBA00023015"/>
    </source>
</evidence>
<proteinExistence type="inferred from homology"/>
<sequence length="117" mass="12835">MTYDLAMYQLRTFREVARLGSFTKAAKSLGYAQSSISAHIQALESHVGFKLLQRMPRGVRLTTAGEIFHDHTLRIFHVMDEMATALNPAGEPAGQAAVGASALLLESRVGSLMRECR</sequence>
<comment type="caution">
    <text evidence="5">The sequence shown here is derived from an EMBL/GenBank/DDBJ whole genome shotgun (WGS) entry which is preliminary data.</text>
</comment>
<gene>
    <name evidence="5" type="ORF">SYYSPA8_09405</name>
</gene>
<keyword evidence="3" id="KW-0804">Transcription</keyword>